<dbReference type="InterPro" id="IPR036971">
    <property type="entry name" value="PDEase_catalytic_dom_sf"/>
</dbReference>
<organism evidence="5 6">
    <name type="scientific">Tritrichomonas musculus</name>
    <dbReference type="NCBI Taxonomy" id="1915356"/>
    <lineage>
        <taxon>Eukaryota</taxon>
        <taxon>Metamonada</taxon>
        <taxon>Parabasalia</taxon>
        <taxon>Tritrichomonadida</taxon>
        <taxon>Tritrichomonadidae</taxon>
        <taxon>Tritrichomonas</taxon>
    </lineage>
</organism>
<evidence type="ECO:0000259" key="4">
    <source>
        <dbReference type="PROSITE" id="PS51845"/>
    </source>
</evidence>
<protein>
    <recommendedName>
        <fullName evidence="4">PDEase domain-containing protein</fullName>
    </recommendedName>
</protein>
<proteinExistence type="predicted"/>
<feature type="compositionally biased region" description="Polar residues" evidence="3">
    <location>
        <begin position="60"/>
        <end position="84"/>
    </location>
</feature>
<evidence type="ECO:0000313" key="6">
    <source>
        <dbReference type="Proteomes" id="UP001470230"/>
    </source>
</evidence>
<dbReference type="PROSITE" id="PS51845">
    <property type="entry name" value="PDEASE_I_2"/>
    <property type="match status" value="1"/>
</dbReference>
<feature type="compositionally biased region" description="Low complexity" evidence="3">
    <location>
        <begin position="1108"/>
        <end position="1122"/>
    </location>
</feature>
<dbReference type="SUPFAM" id="SSF55781">
    <property type="entry name" value="GAF domain-like"/>
    <property type="match status" value="4"/>
</dbReference>
<feature type="compositionally biased region" description="Polar residues" evidence="3">
    <location>
        <begin position="1"/>
        <end position="11"/>
    </location>
</feature>
<sequence>MFLRSKGSNSYKARRPAPKVIKTSPNYYQSGGNSSLVTSFAGNVKQPHIIPPHPEDDSSDNQSNDYTITNNNKSIEPAASSNINYPVKGTKSSLSKKALSDLPHPYMEYDNALEAFLSKVAKMPINQALEIFLNNHFDSKETFVWQEIPDLQVLYCQTLRATASHTSGLVGYSFFSRSIIRCASGPSHPSYIPTADEKLCPLNSPILIFPLYDWKNNICYIAEIIKPVATSEFTARDQDFIEWFIRKFKILSRWLKPQPIFDSLILDIIPIMPQNDFLNKYQQILSAFYDCRTYEIWKLDKSNMKITQYTDHEIQHSTSMAGVVGEALLREQTLNVVNNRLHNSYIKDVDGDLDEAILAVPIVRSTSSIVYCIALRGPNRSRVFTSDDAESVSRLAPIVLRSFENCEVYTGIDQKFQDSQSERKGLSALLEVVEAISSQLDTKKLTEVIMEKGRLLTDSDRCSLFLVNESRDRLITSLHQGLDNCIDIPIDKGIAGKTVTEARILNIQDVYETDFFDSTTDLESGYRTKSILSVPIYNNRGEIIGVTEMVNKKGDQTFSMWDQRLISLFNVFCGISLENARLFKEMTDMSDQLKSIFNIAFSMSKSESTQRILSDIMQKAKHSIGADRASLFLLDERAGVLSTFISDCDKLPNVIPLTTGVCSTCAKEKEEFFINDAYEHPKFNKMVDTITGYKTRSILVSPILGTEGRVIGVVEMLNKQKKDEKEGKIEDVEFVKKDLQTVKTFGTFASIALENNRLKDIAHFGDCEIEMSKWIGESERKLYDIPKNLRLTDQQIQTVSRLNCFSVDFKGVNHFKELFHFFSLFDLLRTFKITNDIFFRFIFTISGLYNDVPYHNWTHACDVTQYVTYEIKTAKLDEVYTKFELFGILISCVCHDTNHEGFNNVYNIKAETPFGILFKDQSVMEMHHITMSIPVITRDDINLFQGLSPDEIKKMWTLFIKLILATDMANHFELVKRSQKLLDDGEWDMTNPEHRLLSMQLVLKVGDISNVSRPFELADKWCDILNNEFFRQGDLEKETGIGLTSPLNDREHVDKPKSQIGFYNFICLPLYNVVAKMFPPLEVNVNSLKSNLETWKSLAAQPPPQPAAPLAAAPAPAADDKK</sequence>
<dbReference type="InterPro" id="IPR002073">
    <property type="entry name" value="PDEase_catalytic_dom"/>
</dbReference>
<dbReference type="InterPro" id="IPR003018">
    <property type="entry name" value="GAF"/>
</dbReference>
<dbReference type="Proteomes" id="UP001470230">
    <property type="component" value="Unassembled WGS sequence"/>
</dbReference>
<evidence type="ECO:0000256" key="1">
    <source>
        <dbReference type="ARBA" id="ARBA00022723"/>
    </source>
</evidence>
<dbReference type="InterPro" id="IPR023088">
    <property type="entry name" value="PDEase"/>
</dbReference>
<feature type="region of interest" description="Disordered" evidence="3">
    <location>
        <begin position="45"/>
        <end position="86"/>
    </location>
</feature>
<keyword evidence="1" id="KW-0479">Metal-binding</keyword>
<gene>
    <name evidence="5" type="ORF">M9Y10_014956</name>
</gene>
<feature type="region of interest" description="Disordered" evidence="3">
    <location>
        <begin position="1"/>
        <end position="27"/>
    </location>
</feature>
<comment type="caution">
    <text evidence="5">The sequence shown here is derived from an EMBL/GenBank/DDBJ whole genome shotgun (WGS) entry which is preliminary data.</text>
</comment>
<accession>A0ABR2L0X3</accession>
<keyword evidence="6" id="KW-1185">Reference proteome</keyword>
<feature type="region of interest" description="Disordered" evidence="3">
    <location>
        <begin position="1098"/>
        <end position="1122"/>
    </location>
</feature>
<evidence type="ECO:0000313" key="5">
    <source>
        <dbReference type="EMBL" id="KAK8897024.1"/>
    </source>
</evidence>
<reference evidence="5 6" key="1">
    <citation type="submission" date="2024-04" db="EMBL/GenBank/DDBJ databases">
        <title>Tritrichomonas musculus Genome.</title>
        <authorList>
            <person name="Alves-Ferreira E."/>
            <person name="Grigg M."/>
            <person name="Lorenzi H."/>
            <person name="Galac M."/>
        </authorList>
    </citation>
    <scope>NUCLEOTIDE SEQUENCE [LARGE SCALE GENOMIC DNA]</scope>
    <source>
        <strain evidence="5 6">EAF2021</strain>
    </source>
</reference>
<dbReference type="Gene3D" id="3.30.450.40">
    <property type="match status" value="3"/>
</dbReference>
<feature type="domain" description="PDEase" evidence="4">
    <location>
        <begin position="778"/>
        <end position="1102"/>
    </location>
</feature>
<dbReference type="InterPro" id="IPR029016">
    <property type="entry name" value="GAF-like_dom_sf"/>
</dbReference>
<name>A0ABR2L0X3_9EUKA</name>
<dbReference type="SUPFAM" id="SSF109604">
    <property type="entry name" value="HD-domain/PDEase-like"/>
    <property type="match status" value="1"/>
</dbReference>
<dbReference type="Pfam" id="PF00233">
    <property type="entry name" value="PDEase_I"/>
    <property type="match status" value="1"/>
</dbReference>
<dbReference type="Pfam" id="PF01590">
    <property type="entry name" value="GAF"/>
    <property type="match status" value="2"/>
</dbReference>
<evidence type="ECO:0000256" key="2">
    <source>
        <dbReference type="ARBA" id="ARBA00022801"/>
    </source>
</evidence>
<dbReference type="SMART" id="SM00065">
    <property type="entry name" value="GAF"/>
    <property type="match status" value="2"/>
</dbReference>
<dbReference type="PANTHER" id="PTHR11347">
    <property type="entry name" value="CYCLIC NUCLEOTIDE PHOSPHODIESTERASE"/>
    <property type="match status" value="1"/>
</dbReference>
<evidence type="ECO:0000256" key="3">
    <source>
        <dbReference type="SAM" id="MobiDB-lite"/>
    </source>
</evidence>
<dbReference type="Gene3D" id="1.10.1300.10">
    <property type="entry name" value="3'5'-cyclic nucleotide phosphodiesterase, catalytic domain"/>
    <property type="match status" value="1"/>
</dbReference>
<keyword evidence="2" id="KW-0378">Hydrolase</keyword>
<dbReference type="EMBL" id="JAPFFF010000002">
    <property type="protein sequence ID" value="KAK8897024.1"/>
    <property type="molecule type" value="Genomic_DNA"/>
</dbReference>
<dbReference type="PRINTS" id="PR00387">
    <property type="entry name" value="PDIESTERASE1"/>
</dbReference>